<dbReference type="PROSITE" id="PS51186">
    <property type="entry name" value="GNAT"/>
    <property type="match status" value="1"/>
</dbReference>
<keyword evidence="2" id="KW-0808">Transferase</keyword>
<accession>A0A4R0K0P4</accession>
<reference evidence="2 3" key="1">
    <citation type="submission" date="2019-02" db="EMBL/GenBank/DDBJ databases">
        <title>Kribbella capetownensis sp. nov. and Kribbella speibonae sp. nov., isolated from soil.</title>
        <authorList>
            <person name="Curtis S.M."/>
            <person name="Norton I."/>
            <person name="Everest G.J."/>
            <person name="Meyers P.R."/>
        </authorList>
    </citation>
    <scope>NUCLEOTIDE SEQUENCE [LARGE SCALE GENOMIC DNA]</scope>
    <source>
        <strain evidence="2 3">YM53</strain>
    </source>
</reference>
<keyword evidence="3" id="KW-1185">Reference proteome</keyword>
<dbReference type="InterPro" id="IPR016181">
    <property type="entry name" value="Acyl_CoA_acyltransferase"/>
</dbReference>
<dbReference type="InterPro" id="IPR000182">
    <property type="entry name" value="GNAT_dom"/>
</dbReference>
<evidence type="ECO:0000313" key="2">
    <source>
        <dbReference type="EMBL" id="TCC51208.1"/>
    </source>
</evidence>
<feature type="domain" description="N-acetyltransferase" evidence="1">
    <location>
        <begin position="84"/>
        <end position="218"/>
    </location>
</feature>
<dbReference type="OrthoDB" id="4966223at2"/>
<dbReference type="Proteomes" id="UP000293342">
    <property type="component" value="Unassembled WGS sequence"/>
</dbReference>
<sequence length="218" mass="23519">MRRMYDDDVLRRWQRGWSQAREWTDYAEVDGVIVVRIGEPDRRVEYLTTEQHATTAARMAHTDANPAGSSWLKITTTSPSRVAAVLHPLELIRTERLLTISLSDQPASQVPGSYELEVSAMPGLIDVELRTDGKTAASGRMSVLGADAVADVIYTAPPHRRRGLAHAVMTALADAALDQGATTGLLSASAEGLPLYESLNWSPVADLVVGRTGLLSGG</sequence>
<protein>
    <submittedName>
        <fullName evidence="2">N-acetyltransferase</fullName>
    </submittedName>
</protein>
<dbReference type="GO" id="GO:0016747">
    <property type="term" value="F:acyltransferase activity, transferring groups other than amino-acyl groups"/>
    <property type="evidence" value="ECO:0007669"/>
    <property type="project" value="InterPro"/>
</dbReference>
<proteinExistence type="predicted"/>
<gene>
    <name evidence="2" type="ORF">E0H75_13890</name>
</gene>
<dbReference type="Gene3D" id="3.40.630.30">
    <property type="match status" value="1"/>
</dbReference>
<name>A0A4R0K0P4_9ACTN</name>
<dbReference type="AlphaFoldDB" id="A0A4R0K0P4"/>
<evidence type="ECO:0000259" key="1">
    <source>
        <dbReference type="PROSITE" id="PS51186"/>
    </source>
</evidence>
<dbReference type="CDD" id="cd04301">
    <property type="entry name" value="NAT_SF"/>
    <property type="match status" value="1"/>
</dbReference>
<organism evidence="2 3">
    <name type="scientific">Kribbella capetownensis</name>
    <dbReference type="NCBI Taxonomy" id="1572659"/>
    <lineage>
        <taxon>Bacteria</taxon>
        <taxon>Bacillati</taxon>
        <taxon>Actinomycetota</taxon>
        <taxon>Actinomycetes</taxon>
        <taxon>Propionibacteriales</taxon>
        <taxon>Kribbellaceae</taxon>
        <taxon>Kribbella</taxon>
    </lineage>
</organism>
<comment type="caution">
    <text evidence="2">The sequence shown here is derived from an EMBL/GenBank/DDBJ whole genome shotgun (WGS) entry which is preliminary data.</text>
</comment>
<dbReference type="SUPFAM" id="SSF55729">
    <property type="entry name" value="Acyl-CoA N-acyltransferases (Nat)"/>
    <property type="match status" value="1"/>
</dbReference>
<evidence type="ECO:0000313" key="3">
    <source>
        <dbReference type="Proteomes" id="UP000293342"/>
    </source>
</evidence>
<dbReference type="EMBL" id="SJKD01000002">
    <property type="protein sequence ID" value="TCC51208.1"/>
    <property type="molecule type" value="Genomic_DNA"/>
</dbReference>
<dbReference type="Pfam" id="PF00583">
    <property type="entry name" value="Acetyltransf_1"/>
    <property type="match status" value="1"/>
</dbReference>